<organism evidence="6 7">
    <name type="scientific">Pelomonas candidula</name>
    <dbReference type="NCBI Taxonomy" id="3299025"/>
    <lineage>
        <taxon>Bacteria</taxon>
        <taxon>Pseudomonadati</taxon>
        <taxon>Pseudomonadota</taxon>
        <taxon>Betaproteobacteria</taxon>
        <taxon>Burkholderiales</taxon>
        <taxon>Sphaerotilaceae</taxon>
        <taxon>Roseateles</taxon>
    </lineage>
</organism>
<dbReference type="Gene3D" id="1.10.443.10">
    <property type="entry name" value="Intergrase catalytic core"/>
    <property type="match status" value="1"/>
</dbReference>
<dbReference type="RefSeq" id="WP_394413844.1">
    <property type="nucleotide sequence ID" value="NZ_JBIGIC010000009.1"/>
</dbReference>
<evidence type="ECO:0000313" key="6">
    <source>
        <dbReference type="EMBL" id="MFG6488609.1"/>
    </source>
</evidence>
<keyword evidence="2" id="KW-0229">DNA integration</keyword>
<dbReference type="InterPro" id="IPR050808">
    <property type="entry name" value="Phage_Integrase"/>
</dbReference>
<dbReference type="InterPro" id="IPR013762">
    <property type="entry name" value="Integrase-like_cat_sf"/>
</dbReference>
<dbReference type="InterPro" id="IPR010998">
    <property type="entry name" value="Integrase_recombinase_N"/>
</dbReference>
<keyword evidence="4" id="KW-0233">DNA recombination</keyword>
<keyword evidence="3" id="KW-0238">DNA-binding</keyword>
<dbReference type="PANTHER" id="PTHR30629">
    <property type="entry name" value="PROPHAGE INTEGRASE"/>
    <property type="match status" value="1"/>
</dbReference>
<dbReference type="EMBL" id="JBIGIC010000009">
    <property type="protein sequence ID" value="MFG6488609.1"/>
    <property type="molecule type" value="Genomic_DNA"/>
</dbReference>
<gene>
    <name evidence="6" type="ORF">ACG04R_18115</name>
</gene>
<dbReference type="SUPFAM" id="SSF56349">
    <property type="entry name" value="DNA breaking-rejoining enzymes"/>
    <property type="match status" value="1"/>
</dbReference>
<accession>A0ABW7HFC8</accession>
<dbReference type="Gene3D" id="1.10.150.130">
    <property type="match status" value="1"/>
</dbReference>
<dbReference type="PANTHER" id="PTHR30629:SF2">
    <property type="entry name" value="PROPHAGE INTEGRASE INTS-RELATED"/>
    <property type="match status" value="1"/>
</dbReference>
<evidence type="ECO:0000256" key="3">
    <source>
        <dbReference type="ARBA" id="ARBA00023125"/>
    </source>
</evidence>
<comment type="similarity">
    <text evidence="1">Belongs to the 'phage' integrase family.</text>
</comment>
<comment type="caution">
    <text evidence="6">The sequence shown here is derived from an EMBL/GenBank/DDBJ whole genome shotgun (WGS) entry which is preliminary data.</text>
</comment>
<evidence type="ECO:0000256" key="1">
    <source>
        <dbReference type="ARBA" id="ARBA00008857"/>
    </source>
</evidence>
<name>A0ABW7HFC8_9BURK</name>
<evidence type="ECO:0000313" key="7">
    <source>
        <dbReference type="Proteomes" id="UP001606134"/>
    </source>
</evidence>
<reference evidence="6 7" key="1">
    <citation type="submission" date="2024-08" db="EMBL/GenBank/DDBJ databases">
        <authorList>
            <person name="Lu H."/>
        </authorList>
    </citation>
    <scope>NUCLEOTIDE SEQUENCE [LARGE SCALE GENOMIC DNA]</scope>
    <source>
        <strain evidence="6 7">BYS78W</strain>
    </source>
</reference>
<proteinExistence type="inferred from homology"/>
<evidence type="ECO:0000256" key="4">
    <source>
        <dbReference type="ARBA" id="ARBA00023172"/>
    </source>
</evidence>
<dbReference type="PROSITE" id="PS51898">
    <property type="entry name" value="TYR_RECOMBINASE"/>
    <property type="match status" value="1"/>
</dbReference>
<feature type="domain" description="Tyr recombinase" evidence="5">
    <location>
        <begin position="240"/>
        <end position="418"/>
    </location>
</feature>
<evidence type="ECO:0000259" key="5">
    <source>
        <dbReference type="PROSITE" id="PS51898"/>
    </source>
</evidence>
<dbReference type="InterPro" id="IPR002104">
    <property type="entry name" value="Integrase_catalytic"/>
</dbReference>
<dbReference type="InterPro" id="IPR011010">
    <property type="entry name" value="DNA_brk_join_enz"/>
</dbReference>
<dbReference type="Proteomes" id="UP001606134">
    <property type="component" value="Unassembled WGS sequence"/>
</dbReference>
<evidence type="ECO:0000256" key="2">
    <source>
        <dbReference type="ARBA" id="ARBA00022908"/>
    </source>
</evidence>
<keyword evidence="7" id="KW-1185">Reference proteome</keyword>
<protein>
    <submittedName>
        <fullName evidence="6">Tyrosine-type recombinase/integrase</fullName>
    </submittedName>
</protein>
<sequence>MSKISTPLRDLPAGKFHTLCKVAPTGSLQARRQRDGSIVFYWRYSQGTHSERVAIGIYDSTAPTKKLEPSASGFSLAAAVRQAESLALEHYNARDEGGRPALLQRQREAVERAAKEEALAATATLGHLLLEYCDQLKRLGRQSHGNARSIFQLHIIDAFPEIAARPANQVTTEDFVAIIRRLDAAGKGRTGNKLRSFARSAYQVALAAKTKASIPERFQDFGIQVNPVASTQPDQSANRADKNPLSVEELRTYWQLIKDLPGPGPAWLRVHLLSGGQRIEQLVRLRNADVNLAERYLVLYDGKGRPGAGARKHWVPLTKPLLAALRDCKPSGEFALSTTNGAKPIAGTTLSKLAAEIASQHIAGFTAKRIRSGVETALAAAKVSLEARGHLQSHGISGVQARHYDGHDYLDAKREALDRLFQILDADRKSPRRKPH</sequence>